<evidence type="ECO:0000313" key="1">
    <source>
        <dbReference type="Proteomes" id="UP000887576"/>
    </source>
</evidence>
<evidence type="ECO:0000313" key="2">
    <source>
        <dbReference type="WBParaSite" id="JU765_v2.g6327.t1"/>
    </source>
</evidence>
<reference evidence="2" key="1">
    <citation type="submission" date="2022-11" db="UniProtKB">
        <authorList>
            <consortium name="WormBaseParasite"/>
        </authorList>
    </citation>
    <scope>IDENTIFICATION</scope>
</reference>
<organism evidence="1 2">
    <name type="scientific">Panagrolaimus sp. JU765</name>
    <dbReference type="NCBI Taxonomy" id="591449"/>
    <lineage>
        <taxon>Eukaryota</taxon>
        <taxon>Metazoa</taxon>
        <taxon>Ecdysozoa</taxon>
        <taxon>Nematoda</taxon>
        <taxon>Chromadorea</taxon>
        <taxon>Rhabditida</taxon>
        <taxon>Tylenchina</taxon>
        <taxon>Panagrolaimomorpha</taxon>
        <taxon>Panagrolaimoidea</taxon>
        <taxon>Panagrolaimidae</taxon>
        <taxon>Panagrolaimus</taxon>
    </lineage>
</organism>
<proteinExistence type="predicted"/>
<accession>A0AC34RFN0</accession>
<sequence>MQRIIPSVARYSGPMIASRIAASTPLNQQPMIPNVPFQQNRIIEPPIPSSSSFPGVNNPIHLPTVDKPVKVYSFPTPDKVVMEAPTILNLIIEKIEPVQPITPINDPNRNVVIPVYAGPRMLTIRRKKMKKHKRRKRFDRDYFKYQKYHRQKKIKAEKLFRAKMNEMMQTLETFDPMEHVKSTIQRAKQEWSTNLTVSGKKKYPHWSELMALEELYGIEPNDYIEKSAGLPDEEIAHQIAQKRQEYLLKYSLKPKSDKTS</sequence>
<name>A0AC34RFN0_9BILA</name>
<protein>
    <submittedName>
        <fullName evidence="2">Mitochondrial mRNA-processing protein COX24 C-terminal domain-containing protein</fullName>
    </submittedName>
</protein>
<dbReference type="WBParaSite" id="JU765_v2.g6327.t1">
    <property type="protein sequence ID" value="JU765_v2.g6327.t1"/>
    <property type="gene ID" value="JU765_v2.g6327"/>
</dbReference>
<dbReference type="Proteomes" id="UP000887576">
    <property type="component" value="Unplaced"/>
</dbReference>